<keyword evidence="12" id="KW-1185">Reference proteome</keyword>
<dbReference type="InterPro" id="IPR045031">
    <property type="entry name" value="DHP_synth-like"/>
</dbReference>
<dbReference type="InterPro" id="IPR011005">
    <property type="entry name" value="Dihydropteroate_synth-like_sf"/>
</dbReference>
<dbReference type="Pfam" id="PF00809">
    <property type="entry name" value="Pterin_bind"/>
    <property type="match status" value="1"/>
</dbReference>
<comment type="function">
    <text evidence="9">Catalyzes the condensation of para-aminobenzoate (pABA) with 6-hydroxymethyl-7,8-dihydropterin diphosphate (DHPt-PP) to form 7,8-dihydropteroate (H2Pte), the immediate precursor of folate derivatives.</text>
</comment>
<dbReference type="PROSITE" id="PS50972">
    <property type="entry name" value="PTERIN_BINDING"/>
    <property type="match status" value="1"/>
</dbReference>
<evidence type="ECO:0000256" key="8">
    <source>
        <dbReference type="ARBA" id="ARBA00022909"/>
    </source>
</evidence>
<evidence type="ECO:0000256" key="2">
    <source>
        <dbReference type="ARBA" id="ARBA00001946"/>
    </source>
</evidence>
<dbReference type="InterPro" id="IPR006390">
    <property type="entry name" value="DHP_synth_dom"/>
</dbReference>
<gene>
    <name evidence="11" type="primary">folP</name>
    <name evidence="11" type="ORF">GTW23_06960</name>
</gene>
<dbReference type="PROSITE" id="PS00793">
    <property type="entry name" value="DHPS_2"/>
    <property type="match status" value="1"/>
</dbReference>
<evidence type="ECO:0000259" key="10">
    <source>
        <dbReference type="PROSITE" id="PS50972"/>
    </source>
</evidence>
<dbReference type="PANTHER" id="PTHR20941:SF1">
    <property type="entry name" value="FOLIC ACID SYNTHESIS PROTEIN FOL1"/>
    <property type="match status" value="1"/>
</dbReference>
<keyword evidence="6 9" id="KW-0479">Metal-binding</keyword>
<reference evidence="11 12" key="1">
    <citation type="submission" date="2020-01" db="EMBL/GenBank/DDBJ databases">
        <title>Genomes of bacteria type strains.</title>
        <authorList>
            <person name="Chen J."/>
            <person name="Zhu S."/>
            <person name="Yang J."/>
        </authorList>
    </citation>
    <scope>NUCLEOTIDE SEQUENCE [LARGE SCALE GENOMIC DNA]</scope>
    <source>
        <strain evidence="11 12">DSM 16655</strain>
    </source>
</reference>
<evidence type="ECO:0000256" key="3">
    <source>
        <dbReference type="ARBA" id="ARBA00004763"/>
    </source>
</evidence>
<evidence type="ECO:0000256" key="1">
    <source>
        <dbReference type="ARBA" id="ARBA00000012"/>
    </source>
</evidence>
<sequence>MQLPPDSVFDPNILRLGRDRVIGLGPRARVMGIVNVTPDSFSDGGLHADPRVAVEAALAMVGEGADIVDIGGESTRPGADPVSALEEQRRVLPVIEALAGHDDVLISVDTWRAETARLALAAGAHMINDVWGLQREPAMAQVAAEAGAAVAIMHTGRERECLPDLVEDQFFWFATSLEIARKAGIEDDRILLDPGFGFGKDADDNLELMARFAELHALGLPLLAGTSRKRFIGGLTGREAADRDVGTVATSVALRLAGAAMFRVHNVAFNKDGLAVADAMVQSSRKKEPGHG</sequence>
<evidence type="ECO:0000313" key="11">
    <source>
        <dbReference type="EMBL" id="MCO6407913.1"/>
    </source>
</evidence>
<organism evidence="11 12">
    <name type="scientific">Hoeflea alexandrii</name>
    <dbReference type="NCBI Taxonomy" id="288436"/>
    <lineage>
        <taxon>Bacteria</taxon>
        <taxon>Pseudomonadati</taxon>
        <taxon>Pseudomonadota</taxon>
        <taxon>Alphaproteobacteria</taxon>
        <taxon>Hyphomicrobiales</taxon>
        <taxon>Rhizobiaceae</taxon>
        <taxon>Hoeflea</taxon>
    </lineage>
</organism>
<accession>A0ABT1CNY6</accession>
<dbReference type="InterPro" id="IPR000489">
    <property type="entry name" value="Pterin-binding_dom"/>
</dbReference>
<dbReference type="PANTHER" id="PTHR20941">
    <property type="entry name" value="FOLATE SYNTHESIS PROTEINS"/>
    <property type="match status" value="1"/>
</dbReference>
<dbReference type="EC" id="2.5.1.15" evidence="4 9"/>
<dbReference type="SUPFAM" id="SSF51717">
    <property type="entry name" value="Dihydropteroate synthetase-like"/>
    <property type="match status" value="1"/>
</dbReference>
<comment type="catalytic activity">
    <reaction evidence="1">
        <text>(7,8-dihydropterin-6-yl)methyl diphosphate + 4-aminobenzoate = 7,8-dihydropteroate + diphosphate</text>
        <dbReference type="Rhea" id="RHEA:19949"/>
        <dbReference type="ChEBI" id="CHEBI:17836"/>
        <dbReference type="ChEBI" id="CHEBI:17839"/>
        <dbReference type="ChEBI" id="CHEBI:33019"/>
        <dbReference type="ChEBI" id="CHEBI:72950"/>
        <dbReference type="EC" id="2.5.1.15"/>
    </reaction>
</comment>
<dbReference type="PROSITE" id="PS00792">
    <property type="entry name" value="DHPS_1"/>
    <property type="match status" value="1"/>
</dbReference>
<dbReference type="GO" id="GO:0004156">
    <property type="term" value="F:dihydropteroate synthase activity"/>
    <property type="evidence" value="ECO:0007669"/>
    <property type="project" value="UniProtKB-EC"/>
</dbReference>
<feature type="domain" description="Pterin-binding" evidence="10">
    <location>
        <begin position="28"/>
        <end position="275"/>
    </location>
</feature>
<proteinExistence type="inferred from homology"/>
<dbReference type="Proteomes" id="UP001320715">
    <property type="component" value="Unassembled WGS sequence"/>
</dbReference>
<keyword evidence="7 9" id="KW-0460">Magnesium</keyword>
<evidence type="ECO:0000256" key="4">
    <source>
        <dbReference type="ARBA" id="ARBA00012458"/>
    </source>
</evidence>
<dbReference type="RefSeq" id="WP_252915193.1">
    <property type="nucleotide sequence ID" value="NZ_JAAAML010000001.1"/>
</dbReference>
<keyword evidence="5 9" id="KW-0808">Transferase</keyword>
<evidence type="ECO:0000256" key="9">
    <source>
        <dbReference type="RuleBase" id="RU361205"/>
    </source>
</evidence>
<dbReference type="NCBIfam" id="TIGR01496">
    <property type="entry name" value="DHPS"/>
    <property type="match status" value="1"/>
</dbReference>
<comment type="similarity">
    <text evidence="9">Belongs to the DHPS family.</text>
</comment>
<comment type="cofactor">
    <cofactor evidence="2 9">
        <name>Mg(2+)</name>
        <dbReference type="ChEBI" id="CHEBI:18420"/>
    </cofactor>
</comment>
<name>A0ABT1CNY6_9HYPH</name>
<evidence type="ECO:0000256" key="5">
    <source>
        <dbReference type="ARBA" id="ARBA00022679"/>
    </source>
</evidence>
<dbReference type="CDD" id="cd00739">
    <property type="entry name" value="DHPS"/>
    <property type="match status" value="1"/>
</dbReference>
<evidence type="ECO:0000256" key="7">
    <source>
        <dbReference type="ARBA" id="ARBA00022842"/>
    </source>
</evidence>
<comment type="caution">
    <text evidence="11">The sequence shown here is derived from an EMBL/GenBank/DDBJ whole genome shotgun (WGS) entry which is preliminary data.</text>
</comment>
<evidence type="ECO:0000313" key="12">
    <source>
        <dbReference type="Proteomes" id="UP001320715"/>
    </source>
</evidence>
<dbReference type="Gene3D" id="3.20.20.20">
    <property type="entry name" value="Dihydropteroate synthase-like"/>
    <property type="match status" value="1"/>
</dbReference>
<evidence type="ECO:0000256" key="6">
    <source>
        <dbReference type="ARBA" id="ARBA00022723"/>
    </source>
</evidence>
<protein>
    <recommendedName>
        <fullName evidence="4 9">Dihydropteroate synthase</fullName>
        <shortName evidence="9">DHPS</shortName>
        <ecNumber evidence="4 9">2.5.1.15</ecNumber>
    </recommendedName>
    <alternativeName>
        <fullName evidence="9">Dihydropteroate pyrophosphorylase</fullName>
    </alternativeName>
</protein>
<keyword evidence="8 9" id="KW-0289">Folate biosynthesis</keyword>
<comment type="pathway">
    <text evidence="3 9">Cofactor biosynthesis; tetrahydrofolate biosynthesis; 7,8-dihydrofolate from 2-amino-4-hydroxy-6-hydroxymethyl-7,8-dihydropteridine diphosphate and 4-aminobenzoate: step 1/2.</text>
</comment>
<dbReference type="EMBL" id="JAAAML010000001">
    <property type="protein sequence ID" value="MCO6407913.1"/>
    <property type="molecule type" value="Genomic_DNA"/>
</dbReference>